<geneLocation type="mitochondrion" evidence="2"/>
<keyword evidence="2" id="KW-0496">Mitochondrion</keyword>
<reference evidence="2" key="1">
    <citation type="journal article" name="Front. Plant Sci.">
        <title>Sequencing and Analysis of the Complete Organellar Genomes of Prototheca wickerhamii.</title>
        <authorList>
            <person name="Bakula Z."/>
            <person name="Gromadka R."/>
            <person name="Gawor J."/>
            <person name="Siedlecki P."/>
            <person name="Pomorski J.J."/>
            <person name="Maciszewski K."/>
            <person name="Gromadka A."/>
            <person name="Karnkowska A."/>
            <person name="Jagielski T."/>
        </authorList>
    </citation>
    <scope>NUCLEOTIDE SEQUENCE</scope>
    <source>
        <strain evidence="2">DBVPG</strain>
    </source>
</reference>
<protein>
    <submittedName>
        <fullName evidence="2">LAGLIDADG DNA endonuclease</fullName>
    </submittedName>
</protein>
<dbReference type="PANTHER" id="PTHR36181:SF2">
    <property type="entry name" value="INTRON-ENCODED ENDONUCLEASE AI3-RELATED"/>
    <property type="match status" value="1"/>
</dbReference>
<feature type="domain" description="Homing endonuclease LAGLIDADG" evidence="1">
    <location>
        <begin position="43"/>
        <end position="151"/>
    </location>
</feature>
<gene>
    <name evidence="2" type="ORF">DBVPGmt_002</name>
</gene>
<accession>A0A873HVT6</accession>
<dbReference type="Pfam" id="PF00961">
    <property type="entry name" value="LAGLIDADG_1"/>
    <property type="match status" value="1"/>
</dbReference>
<dbReference type="SUPFAM" id="SSF55608">
    <property type="entry name" value="Homing endonucleases"/>
    <property type="match status" value="1"/>
</dbReference>
<dbReference type="InterPro" id="IPR051289">
    <property type="entry name" value="LAGLIDADG_Endonuclease"/>
</dbReference>
<dbReference type="Gene3D" id="3.10.28.10">
    <property type="entry name" value="Homing endonucleases"/>
    <property type="match status" value="1"/>
</dbReference>
<dbReference type="InterPro" id="IPR027434">
    <property type="entry name" value="Homing_endonucl"/>
</dbReference>
<organism evidence="2">
    <name type="scientific">Prototheca wickerhamii</name>
    <dbReference type="NCBI Taxonomy" id="3111"/>
    <lineage>
        <taxon>Eukaryota</taxon>
        <taxon>Viridiplantae</taxon>
        <taxon>Chlorophyta</taxon>
        <taxon>core chlorophytes</taxon>
        <taxon>Trebouxiophyceae</taxon>
        <taxon>Chlorellales</taxon>
        <taxon>Chlorellaceae</taxon>
        <taxon>Prototheca</taxon>
    </lineage>
</organism>
<dbReference type="GO" id="GO:0005739">
    <property type="term" value="C:mitochondrion"/>
    <property type="evidence" value="ECO:0007669"/>
    <property type="project" value="UniProtKB-ARBA"/>
</dbReference>
<dbReference type="EMBL" id="MN794237">
    <property type="protein sequence ID" value="QOZ41715.1"/>
    <property type="molecule type" value="Genomic_DNA"/>
</dbReference>
<keyword evidence="2" id="KW-0540">Nuclease</keyword>
<evidence type="ECO:0000259" key="1">
    <source>
        <dbReference type="Pfam" id="PF00961"/>
    </source>
</evidence>
<keyword evidence="2" id="KW-0378">Hydrolase</keyword>
<dbReference type="PANTHER" id="PTHR36181">
    <property type="entry name" value="INTRON-ENCODED ENDONUCLEASE AI3-RELATED"/>
    <property type="match status" value="1"/>
</dbReference>
<dbReference type="InterPro" id="IPR004860">
    <property type="entry name" value="LAGLIDADG_dom"/>
</dbReference>
<sequence length="210" mass="24540">MKKIVKFSYISDKILLERKKVILDELKNHNILNNTLSLNPNYITGFMDGEGSFHIHSTQHKTSKFKFMLVPTVTIKQSIYSPDILYEIQTFFKCGRVTQAPLIKNKLGTSRCLVYTCNSLKDINEKIIPHFLKYPLKTSKLNDFLIFNKICQKLSNKENYTIQTLLECVDLFYCMNQNGKFRKRSRLDLYKHVLKLNGESINFLKDEGIV</sequence>
<name>A0A873HVT6_PROWI</name>
<evidence type="ECO:0000313" key="2">
    <source>
        <dbReference type="EMBL" id="QOZ41715.1"/>
    </source>
</evidence>
<proteinExistence type="predicted"/>
<dbReference type="GO" id="GO:0004519">
    <property type="term" value="F:endonuclease activity"/>
    <property type="evidence" value="ECO:0007669"/>
    <property type="project" value="UniProtKB-KW"/>
</dbReference>
<keyword evidence="2" id="KW-0255">Endonuclease</keyword>
<dbReference type="AlphaFoldDB" id="A0A873HVT6"/>